<dbReference type="AlphaFoldDB" id="A0A2P5B4S2"/>
<dbReference type="Proteomes" id="UP000237000">
    <property type="component" value="Unassembled WGS sequence"/>
</dbReference>
<comment type="caution">
    <text evidence="1">The sequence shown here is derived from an EMBL/GenBank/DDBJ whole genome shotgun (WGS) entry which is preliminary data.</text>
</comment>
<evidence type="ECO:0000313" key="1">
    <source>
        <dbReference type="EMBL" id="PON43791.1"/>
    </source>
</evidence>
<dbReference type="InParanoid" id="A0A2P5B4S2"/>
<sequence>CSSTGAGGSSYYRNRVRGSMAGDVNEVDDESDVHEAAIVTIIIRYCRRLRRFIVHHYRL</sequence>
<reference evidence="2" key="1">
    <citation type="submission" date="2016-06" db="EMBL/GenBank/DDBJ databases">
        <title>Parallel loss of symbiosis genes in relatives of nitrogen-fixing non-legume Parasponia.</title>
        <authorList>
            <person name="Van Velzen R."/>
            <person name="Holmer R."/>
            <person name="Bu F."/>
            <person name="Rutten L."/>
            <person name="Van Zeijl A."/>
            <person name="Liu W."/>
            <person name="Santuari L."/>
            <person name="Cao Q."/>
            <person name="Sharma T."/>
            <person name="Shen D."/>
            <person name="Roswanjaya Y."/>
            <person name="Wardhani T."/>
            <person name="Kalhor M.S."/>
            <person name="Jansen J."/>
            <person name="Van den Hoogen J."/>
            <person name="Gungor B."/>
            <person name="Hartog M."/>
            <person name="Hontelez J."/>
            <person name="Verver J."/>
            <person name="Yang W.-C."/>
            <person name="Schijlen E."/>
            <person name="Repin R."/>
            <person name="Schilthuizen M."/>
            <person name="Schranz E."/>
            <person name="Heidstra R."/>
            <person name="Miyata K."/>
            <person name="Fedorova E."/>
            <person name="Kohlen W."/>
            <person name="Bisseling T."/>
            <person name="Smit S."/>
            <person name="Geurts R."/>
        </authorList>
    </citation>
    <scope>NUCLEOTIDE SEQUENCE [LARGE SCALE GENOMIC DNA]</scope>
    <source>
        <strain evidence="2">cv. RG33-2</strain>
    </source>
</reference>
<gene>
    <name evidence="1" type="ORF">TorRG33x02_332910</name>
</gene>
<organism evidence="1 2">
    <name type="scientific">Trema orientale</name>
    <name type="common">Charcoal tree</name>
    <name type="synonym">Celtis orientalis</name>
    <dbReference type="NCBI Taxonomy" id="63057"/>
    <lineage>
        <taxon>Eukaryota</taxon>
        <taxon>Viridiplantae</taxon>
        <taxon>Streptophyta</taxon>
        <taxon>Embryophyta</taxon>
        <taxon>Tracheophyta</taxon>
        <taxon>Spermatophyta</taxon>
        <taxon>Magnoliopsida</taxon>
        <taxon>eudicotyledons</taxon>
        <taxon>Gunneridae</taxon>
        <taxon>Pentapetalae</taxon>
        <taxon>rosids</taxon>
        <taxon>fabids</taxon>
        <taxon>Rosales</taxon>
        <taxon>Cannabaceae</taxon>
        <taxon>Trema</taxon>
    </lineage>
</organism>
<feature type="non-terminal residue" evidence="1">
    <location>
        <position position="1"/>
    </location>
</feature>
<accession>A0A2P5B4S2</accession>
<keyword evidence="2" id="KW-1185">Reference proteome</keyword>
<proteinExistence type="predicted"/>
<name>A0A2P5B4S2_TREOI</name>
<dbReference type="EMBL" id="JXTC01000607">
    <property type="protein sequence ID" value="PON43791.1"/>
    <property type="molecule type" value="Genomic_DNA"/>
</dbReference>
<protein>
    <submittedName>
        <fullName evidence="1">Uncharacterized protein</fullName>
    </submittedName>
</protein>
<evidence type="ECO:0000313" key="2">
    <source>
        <dbReference type="Proteomes" id="UP000237000"/>
    </source>
</evidence>